<gene>
    <name evidence="1" type="ORF">O3P69_013178</name>
</gene>
<proteinExistence type="predicted"/>
<dbReference type="AlphaFoldDB" id="A0AAW0TZ47"/>
<keyword evidence="2" id="KW-1185">Reference proteome</keyword>
<evidence type="ECO:0000313" key="1">
    <source>
        <dbReference type="EMBL" id="KAK8392965.1"/>
    </source>
</evidence>
<accession>A0AAW0TZ47</accession>
<evidence type="ECO:0000313" key="2">
    <source>
        <dbReference type="Proteomes" id="UP001487740"/>
    </source>
</evidence>
<dbReference type="EMBL" id="JARAKH010000021">
    <property type="protein sequence ID" value="KAK8392965.1"/>
    <property type="molecule type" value="Genomic_DNA"/>
</dbReference>
<organism evidence="1 2">
    <name type="scientific">Scylla paramamosain</name>
    <name type="common">Mud crab</name>
    <dbReference type="NCBI Taxonomy" id="85552"/>
    <lineage>
        <taxon>Eukaryota</taxon>
        <taxon>Metazoa</taxon>
        <taxon>Ecdysozoa</taxon>
        <taxon>Arthropoda</taxon>
        <taxon>Crustacea</taxon>
        <taxon>Multicrustacea</taxon>
        <taxon>Malacostraca</taxon>
        <taxon>Eumalacostraca</taxon>
        <taxon>Eucarida</taxon>
        <taxon>Decapoda</taxon>
        <taxon>Pleocyemata</taxon>
        <taxon>Brachyura</taxon>
        <taxon>Eubrachyura</taxon>
        <taxon>Portunoidea</taxon>
        <taxon>Portunidae</taxon>
        <taxon>Portuninae</taxon>
        <taxon>Scylla</taxon>
    </lineage>
</organism>
<protein>
    <submittedName>
        <fullName evidence="1">Uncharacterized protein</fullName>
    </submittedName>
</protein>
<comment type="caution">
    <text evidence="1">The sequence shown here is derived from an EMBL/GenBank/DDBJ whole genome shotgun (WGS) entry which is preliminary data.</text>
</comment>
<sequence length="121" mass="13371">MRSFNPPSPRQPAELGEFSRITWQGEVTGGKVWLANENNDKRRNVQPPVLPRLCNIVVARPAHLSALVALRVVYDRLNSTLDSPFSPTLPPVGRFKIPGQTKANWFGSLAAGTSRPDANQR</sequence>
<dbReference type="Proteomes" id="UP001487740">
    <property type="component" value="Unassembled WGS sequence"/>
</dbReference>
<name>A0AAW0TZ47_SCYPA</name>
<reference evidence="1 2" key="1">
    <citation type="submission" date="2023-03" db="EMBL/GenBank/DDBJ databases">
        <title>High-quality genome of Scylla paramamosain provides insights in environmental adaptation.</title>
        <authorList>
            <person name="Zhang L."/>
        </authorList>
    </citation>
    <scope>NUCLEOTIDE SEQUENCE [LARGE SCALE GENOMIC DNA]</scope>
    <source>
        <strain evidence="1">LZ_2023a</strain>
        <tissue evidence="1">Muscle</tissue>
    </source>
</reference>